<gene>
    <name evidence="1" type="ORF">LCGC14_2073050</name>
</gene>
<dbReference type="AlphaFoldDB" id="A0A0F9EHP0"/>
<organism evidence="1">
    <name type="scientific">marine sediment metagenome</name>
    <dbReference type="NCBI Taxonomy" id="412755"/>
    <lineage>
        <taxon>unclassified sequences</taxon>
        <taxon>metagenomes</taxon>
        <taxon>ecological metagenomes</taxon>
    </lineage>
</organism>
<sequence length="41" mass="4530">MTDSFKPGQVMADYLAIREDAKKRALEMVAELRTSRLAGGC</sequence>
<reference evidence="1" key="1">
    <citation type="journal article" date="2015" name="Nature">
        <title>Complex archaea that bridge the gap between prokaryotes and eukaryotes.</title>
        <authorList>
            <person name="Spang A."/>
            <person name="Saw J.H."/>
            <person name="Jorgensen S.L."/>
            <person name="Zaremba-Niedzwiedzka K."/>
            <person name="Martijn J."/>
            <person name="Lind A.E."/>
            <person name="van Eijk R."/>
            <person name="Schleper C."/>
            <person name="Guy L."/>
            <person name="Ettema T.J."/>
        </authorList>
    </citation>
    <scope>NUCLEOTIDE SEQUENCE</scope>
</reference>
<accession>A0A0F9EHP0</accession>
<protein>
    <submittedName>
        <fullName evidence="1">Uncharacterized protein</fullName>
    </submittedName>
</protein>
<proteinExistence type="predicted"/>
<name>A0A0F9EHP0_9ZZZZ</name>
<evidence type="ECO:0000313" key="1">
    <source>
        <dbReference type="EMBL" id="KKL73623.1"/>
    </source>
</evidence>
<comment type="caution">
    <text evidence="1">The sequence shown here is derived from an EMBL/GenBank/DDBJ whole genome shotgun (WGS) entry which is preliminary data.</text>
</comment>
<dbReference type="EMBL" id="LAZR01024903">
    <property type="protein sequence ID" value="KKL73623.1"/>
    <property type="molecule type" value="Genomic_DNA"/>
</dbReference>